<dbReference type="Gene3D" id="3.40.50.2020">
    <property type="match status" value="1"/>
</dbReference>
<comment type="cofactor">
    <cofactor evidence="1">
        <name>Mg(2+)</name>
        <dbReference type="ChEBI" id="CHEBI:18420"/>
    </cofactor>
</comment>
<dbReference type="FunFam" id="3.40.50.2020:FF:000003">
    <property type="entry name" value="Uracil phosphoribosyltransferase"/>
    <property type="match status" value="1"/>
</dbReference>
<evidence type="ECO:0000256" key="4">
    <source>
        <dbReference type="ARBA" id="ARBA00011894"/>
    </source>
</evidence>
<dbReference type="InterPro" id="IPR000836">
    <property type="entry name" value="PRTase_dom"/>
</dbReference>
<dbReference type="GO" id="GO:0004845">
    <property type="term" value="F:uracil phosphoribosyltransferase activity"/>
    <property type="evidence" value="ECO:0007669"/>
    <property type="project" value="UniProtKB-UniRule"/>
</dbReference>
<dbReference type="NCBIfam" id="TIGR01091">
    <property type="entry name" value="upp"/>
    <property type="match status" value="1"/>
</dbReference>
<comment type="function">
    <text evidence="11">Catalyzes the conversion of uracil and 5-phospho-alpha-D-ribose 1-diphosphate (PRPP) to UMP and diphosphate.</text>
</comment>
<dbReference type="GO" id="GO:0005525">
    <property type="term" value="F:GTP binding"/>
    <property type="evidence" value="ECO:0007669"/>
    <property type="project" value="UniProtKB-KW"/>
</dbReference>
<dbReference type="AlphaFoldDB" id="A0A136PMK8"/>
<comment type="caution">
    <text evidence="15">The sequence shown here is derived from an EMBL/GenBank/DDBJ whole genome shotgun (WGS) entry which is preliminary data.</text>
</comment>
<evidence type="ECO:0000313" key="16">
    <source>
        <dbReference type="Proteomes" id="UP000070620"/>
    </source>
</evidence>
<keyword evidence="5" id="KW-0021">Allosteric enzyme</keyword>
<dbReference type="SUPFAM" id="SSF53271">
    <property type="entry name" value="PRTase-like"/>
    <property type="match status" value="1"/>
</dbReference>
<comment type="catalytic activity">
    <reaction evidence="10">
        <text>UMP + diphosphate = 5-phospho-alpha-D-ribose 1-diphosphate + uracil</text>
        <dbReference type="Rhea" id="RHEA:13017"/>
        <dbReference type="ChEBI" id="CHEBI:17568"/>
        <dbReference type="ChEBI" id="CHEBI:33019"/>
        <dbReference type="ChEBI" id="CHEBI:57865"/>
        <dbReference type="ChEBI" id="CHEBI:58017"/>
        <dbReference type="EC" id="2.4.2.9"/>
    </reaction>
</comment>
<dbReference type="CDD" id="cd06223">
    <property type="entry name" value="PRTases_typeI"/>
    <property type="match status" value="1"/>
</dbReference>
<dbReference type="GO" id="GO:0006223">
    <property type="term" value="P:uracil salvage"/>
    <property type="evidence" value="ECO:0007669"/>
    <property type="project" value="InterPro"/>
</dbReference>
<dbReference type="PANTHER" id="PTHR32315">
    <property type="entry name" value="ADENINE PHOSPHORIBOSYLTRANSFERASE"/>
    <property type="match status" value="1"/>
</dbReference>
<evidence type="ECO:0000313" key="15">
    <source>
        <dbReference type="EMBL" id="KXK59598.1"/>
    </source>
</evidence>
<accession>A0A136PMK8</accession>
<evidence type="ECO:0000256" key="9">
    <source>
        <dbReference type="ARBA" id="ARBA00023134"/>
    </source>
</evidence>
<evidence type="ECO:0000256" key="12">
    <source>
        <dbReference type="ARBA" id="ARBA00072146"/>
    </source>
</evidence>
<evidence type="ECO:0000256" key="11">
    <source>
        <dbReference type="ARBA" id="ARBA00056901"/>
    </source>
</evidence>
<keyword evidence="16" id="KW-1185">Reference proteome</keyword>
<dbReference type="InterPro" id="IPR029057">
    <property type="entry name" value="PRTase-like"/>
</dbReference>
<keyword evidence="8" id="KW-0547">Nucleotide-binding</keyword>
<evidence type="ECO:0000256" key="13">
    <source>
        <dbReference type="NCBIfam" id="TIGR01091"/>
    </source>
</evidence>
<evidence type="ECO:0000256" key="3">
    <source>
        <dbReference type="ARBA" id="ARBA00009516"/>
    </source>
</evidence>
<gene>
    <name evidence="15" type="ORF">AWW66_23310</name>
</gene>
<evidence type="ECO:0000256" key="7">
    <source>
        <dbReference type="ARBA" id="ARBA00022679"/>
    </source>
</evidence>
<dbReference type="UniPathway" id="UPA00574">
    <property type="reaction ID" value="UER00636"/>
</dbReference>
<keyword evidence="9" id="KW-0342">GTP-binding</keyword>
<dbReference type="InterPro" id="IPR050054">
    <property type="entry name" value="UPRTase/APRTase"/>
</dbReference>
<keyword evidence="7 15" id="KW-0808">Transferase</keyword>
<dbReference type="EMBL" id="LRQV01000105">
    <property type="protein sequence ID" value="KXK59598.1"/>
    <property type="molecule type" value="Genomic_DNA"/>
</dbReference>
<evidence type="ECO:0000256" key="5">
    <source>
        <dbReference type="ARBA" id="ARBA00022533"/>
    </source>
</evidence>
<dbReference type="NCBIfam" id="NF001097">
    <property type="entry name" value="PRK00129.1"/>
    <property type="match status" value="1"/>
</dbReference>
<feature type="domain" description="Phosphoribosyltransferase" evidence="14">
    <location>
        <begin position="5"/>
        <end position="205"/>
    </location>
</feature>
<dbReference type="PANTHER" id="PTHR32315:SF4">
    <property type="entry name" value="URACIL PHOSPHORIBOSYLTRANSFERASE, CHLOROPLASTIC"/>
    <property type="match status" value="1"/>
</dbReference>
<dbReference type="RefSeq" id="WP_067370395.1">
    <property type="nucleotide sequence ID" value="NZ_LRQV01000105.1"/>
</dbReference>
<comment type="similarity">
    <text evidence="3">Belongs to the UPRTase family.</text>
</comment>
<evidence type="ECO:0000259" key="14">
    <source>
        <dbReference type="Pfam" id="PF14681"/>
    </source>
</evidence>
<dbReference type="Pfam" id="PF14681">
    <property type="entry name" value="UPRTase"/>
    <property type="match status" value="1"/>
</dbReference>
<dbReference type="InterPro" id="IPR005765">
    <property type="entry name" value="UPRT"/>
</dbReference>
<evidence type="ECO:0000256" key="2">
    <source>
        <dbReference type="ARBA" id="ARBA00005180"/>
    </source>
</evidence>
<evidence type="ECO:0000256" key="6">
    <source>
        <dbReference type="ARBA" id="ARBA00022676"/>
    </source>
</evidence>
<dbReference type="GO" id="GO:0044206">
    <property type="term" value="P:UMP salvage"/>
    <property type="evidence" value="ECO:0007669"/>
    <property type="project" value="UniProtKB-UniPathway"/>
</dbReference>
<dbReference type="GO" id="GO:0005737">
    <property type="term" value="C:cytoplasm"/>
    <property type="evidence" value="ECO:0007669"/>
    <property type="project" value="UniProtKB-ARBA"/>
</dbReference>
<organism evidence="15 16">
    <name type="scientific">Micromonospora rosaria</name>
    <dbReference type="NCBI Taxonomy" id="47874"/>
    <lineage>
        <taxon>Bacteria</taxon>
        <taxon>Bacillati</taxon>
        <taxon>Actinomycetota</taxon>
        <taxon>Actinomycetes</taxon>
        <taxon>Micromonosporales</taxon>
        <taxon>Micromonosporaceae</taxon>
        <taxon>Micromonospora</taxon>
    </lineage>
</organism>
<protein>
    <recommendedName>
        <fullName evidence="12 13">Uracil phosphoribosyltransferase</fullName>
        <ecNumber evidence="4 13">2.4.2.9</ecNumber>
    </recommendedName>
</protein>
<evidence type="ECO:0000256" key="1">
    <source>
        <dbReference type="ARBA" id="ARBA00001946"/>
    </source>
</evidence>
<proteinExistence type="inferred from homology"/>
<evidence type="ECO:0000256" key="8">
    <source>
        <dbReference type="ARBA" id="ARBA00022741"/>
    </source>
</evidence>
<comment type="pathway">
    <text evidence="2">Pyrimidine metabolism; UMP biosynthesis via salvage pathway; UMP from uracil: step 1/1.</text>
</comment>
<reference evidence="15 16" key="1">
    <citation type="submission" date="2016-01" db="EMBL/GenBank/DDBJ databases">
        <title>Whole genome sequence and analysis of Micromonospora rosaria DSM 803, which can produce antibacterial substance rosamicin.</title>
        <authorList>
            <person name="Yang H."/>
            <person name="He X."/>
            <person name="Zhu D."/>
        </authorList>
    </citation>
    <scope>NUCLEOTIDE SEQUENCE [LARGE SCALE GENOMIC DNA]</scope>
    <source>
        <strain evidence="15 16">DSM 803</strain>
    </source>
</reference>
<dbReference type="OrthoDB" id="9781675at2"/>
<sequence length="210" mass="22510">MDVHVIDHPLAQSRLTAMRDARTDSATFRAALHELTTMLVYEAARSFPVETYPIQTPVTDAEGTRLANPPLLVPGLRAGLGMADAALGLLPESSMGFVGLARDEETYEPRAYMESLPRDLSGLPVLVLDPMLATGGSLEHCCRLLADRGCTDITVLCVLAAPPGIDRLARSGLPLRLVTASVDAELNDRKFIVPGLGDAGDRQFGGMPRF</sequence>
<evidence type="ECO:0000256" key="10">
    <source>
        <dbReference type="ARBA" id="ARBA00052919"/>
    </source>
</evidence>
<keyword evidence="6 15" id="KW-0328">Glycosyltransferase</keyword>
<dbReference type="EC" id="2.4.2.9" evidence="4 13"/>
<dbReference type="Proteomes" id="UP000070620">
    <property type="component" value="Unassembled WGS sequence"/>
</dbReference>
<name>A0A136PMK8_9ACTN</name>